<dbReference type="Pfam" id="PF00753">
    <property type="entry name" value="Lactamase_B"/>
    <property type="match status" value="1"/>
</dbReference>
<evidence type="ECO:0000259" key="1">
    <source>
        <dbReference type="SMART" id="SM00849"/>
    </source>
</evidence>
<dbReference type="EMBL" id="DTDV01000001">
    <property type="protein sequence ID" value="HGK22865.1"/>
    <property type="molecule type" value="Genomic_DNA"/>
</dbReference>
<dbReference type="OMA" id="VRANIWH"/>
<protein>
    <submittedName>
        <fullName evidence="2">MBL fold metallo-hydrolase</fullName>
    </submittedName>
</protein>
<dbReference type="PANTHER" id="PTHR42951:SF22">
    <property type="entry name" value="METALLO BETA-LACTAMASE SUPERFAMILY LIPOPROTEIN"/>
    <property type="match status" value="1"/>
</dbReference>
<dbReference type="SUPFAM" id="SSF56281">
    <property type="entry name" value="Metallo-hydrolase/oxidoreductase"/>
    <property type="match status" value="1"/>
</dbReference>
<sequence length="245" mass="27924">MKSNEYASMLVEDGVHHISDYRGDSFYLIFGDNKAILFDTGMGNGDLKGYIKNLTDKEVEVIISHAHWDHIMQANQFEKVYMNHKDIEIIKLFNMNIDYTNFLDIRDGEIIDLGKRKLEIIEVPGHTPGSTVLLDKDNKLLFSGDAIGAGHTWMQLPGCLPLTQYLESLYRLSKRSNEFEKIYHGHLAGTDFKPFPREYLFDLIKAVEKVISGELVGEPYPYGNFGGLYVTYGMATLVYNPQNVK</sequence>
<dbReference type="SMART" id="SM00849">
    <property type="entry name" value="Lactamase_B"/>
    <property type="match status" value="1"/>
</dbReference>
<dbReference type="Gene3D" id="3.60.15.10">
    <property type="entry name" value="Ribonuclease Z/Hydroxyacylglutathione hydrolase-like"/>
    <property type="match status" value="1"/>
</dbReference>
<keyword evidence="2" id="KW-0378">Hydrolase</keyword>
<dbReference type="PANTHER" id="PTHR42951">
    <property type="entry name" value="METALLO-BETA-LACTAMASE DOMAIN-CONTAINING"/>
    <property type="match status" value="1"/>
</dbReference>
<accession>A0A7C2CL82</accession>
<comment type="caution">
    <text evidence="2">The sequence shown here is derived from an EMBL/GenBank/DDBJ whole genome shotgun (WGS) entry which is preliminary data.</text>
</comment>
<evidence type="ECO:0000313" key="2">
    <source>
        <dbReference type="EMBL" id="HGK22865.1"/>
    </source>
</evidence>
<reference evidence="2" key="1">
    <citation type="journal article" date="2020" name="mSystems">
        <title>Genome- and Community-Level Interaction Insights into Carbon Utilization and Element Cycling Functions of Hydrothermarchaeota in Hydrothermal Sediment.</title>
        <authorList>
            <person name="Zhou Z."/>
            <person name="Liu Y."/>
            <person name="Xu W."/>
            <person name="Pan J."/>
            <person name="Luo Z.H."/>
            <person name="Li M."/>
        </authorList>
    </citation>
    <scope>NUCLEOTIDE SEQUENCE [LARGE SCALE GENOMIC DNA]</scope>
    <source>
        <strain evidence="2">SpSt-70</strain>
    </source>
</reference>
<organism evidence="2">
    <name type="scientific">Dictyoglomus thermophilum</name>
    <dbReference type="NCBI Taxonomy" id="14"/>
    <lineage>
        <taxon>Bacteria</taxon>
        <taxon>Pseudomonadati</taxon>
        <taxon>Dictyoglomota</taxon>
        <taxon>Dictyoglomia</taxon>
        <taxon>Dictyoglomales</taxon>
        <taxon>Dictyoglomaceae</taxon>
        <taxon>Dictyoglomus</taxon>
    </lineage>
</organism>
<gene>
    <name evidence="2" type="ORF">ENU78_00190</name>
</gene>
<dbReference type="InterPro" id="IPR036866">
    <property type="entry name" value="RibonucZ/Hydroxyglut_hydro"/>
</dbReference>
<proteinExistence type="predicted"/>
<dbReference type="InterPro" id="IPR050855">
    <property type="entry name" value="NDM-1-like"/>
</dbReference>
<name>A0A7C2CL82_DICTH</name>
<feature type="domain" description="Metallo-beta-lactamase" evidence="1">
    <location>
        <begin position="23"/>
        <end position="186"/>
    </location>
</feature>
<dbReference type="InterPro" id="IPR001279">
    <property type="entry name" value="Metallo-B-lactamas"/>
</dbReference>
<dbReference type="GO" id="GO:0016787">
    <property type="term" value="F:hydrolase activity"/>
    <property type="evidence" value="ECO:0007669"/>
    <property type="project" value="UniProtKB-KW"/>
</dbReference>
<dbReference type="CDD" id="cd07712">
    <property type="entry name" value="MBLAC2-like_MBL-fold"/>
    <property type="match status" value="1"/>
</dbReference>
<dbReference type="AlphaFoldDB" id="A0A7C2CL82"/>